<keyword evidence="3" id="KW-1185">Reference proteome</keyword>
<proteinExistence type="predicted"/>
<organism evidence="2 3">
    <name type="scientific">Streptomyces mirabilis</name>
    <dbReference type="NCBI Taxonomy" id="68239"/>
    <lineage>
        <taxon>Bacteria</taxon>
        <taxon>Bacillati</taxon>
        <taxon>Actinomycetota</taxon>
        <taxon>Actinomycetes</taxon>
        <taxon>Kitasatosporales</taxon>
        <taxon>Streptomycetaceae</taxon>
        <taxon>Streptomyces</taxon>
    </lineage>
</organism>
<name>A0ABU3V106_9ACTN</name>
<dbReference type="EMBL" id="JARAKF010000001">
    <property type="protein sequence ID" value="MDU8999861.1"/>
    <property type="molecule type" value="Genomic_DNA"/>
</dbReference>
<feature type="region of interest" description="Disordered" evidence="1">
    <location>
        <begin position="211"/>
        <end position="367"/>
    </location>
</feature>
<evidence type="ECO:0000256" key="1">
    <source>
        <dbReference type="SAM" id="MobiDB-lite"/>
    </source>
</evidence>
<feature type="compositionally biased region" description="Polar residues" evidence="1">
    <location>
        <begin position="315"/>
        <end position="329"/>
    </location>
</feature>
<feature type="compositionally biased region" description="Acidic residues" evidence="1">
    <location>
        <begin position="335"/>
        <end position="351"/>
    </location>
</feature>
<protein>
    <submittedName>
        <fullName evidence="2">Uncharacterized protein</fullName>
    </submittedName>
</protein>
<feature type="compositionally biased region" description="Basic and acidic residues" evidence="1">
    <location>
        <begin position="236"/>
        <end position="246"/>
    </location>
</feature>
<evidence type="ECO:0000313" key="2">
    <source>
        <dbReference type="EMBL" id="MDU8999861.1"/>
    </source>
</evidence>
<comment type="caution">
    <text evidence="2">The sequence shown here is derived from an EMBL/GenBank/DDBJ whole genome shotgun (WGS) entry which is preliminary data.</text>
</comment>
<sequence length="367" mass="39098">MKAGERTGPRQWSTTSPEHLDQLARGVLRAARDAARELRRDPPDLVRRTWALGMLAGRTQAMLGPDMPDHPPVGTAAQEGFVRTALALAVHVRACSWAEADLGAAGVPGRGDVPHPGERGTADAFDVLGRLMLPHSSAEGWTAPLVTDLARGDATLEAAVKLGKYVLHPTFLTLADDATRVIGEALHGLNVRRLEELTHSLLDYAGAGPARPMAEQVPTPAVDVPALEPVRPSVTEPERPDAEIRFPRHPHSPSVDRYRGSGPVPADPPASPSRRPPQSPRSSEPESPRTPGPHPFLGPGAAIEPDEPAEFESALDSQLTWQQPESDVPTTLFGGEDELGVETDVSPELDDPGFRGPDARGPGAFGF</sequence>
<gene>
    <name evidence="2" type="ORF">PU648_47485</name>
</gene>
<reference evidence="2 3" key="1">
    <citation type="submission" date="2023-02" db="EMBL/GenBank/DDBJ databases">
        <authorList>
            <person name="Maleckis M."/>
        </authorList>
    </citation>
    <scope>NUCLEOTIDE SEQUENCE [LARGE SCALE GENOMIC DNA]</scope>
    <source>
        <strain evidence="2 3">P8-A2</strain>
    </source>
</reference>
<accession>A0ABU3V106</accession>
<dbReference type="RefSeq" id="WP_097283072.1">
    <property type="nucleotide sequence ID" value="NZ_CP107955.1"/>
</dbReference>
<dbReference type="Proteomes" id="UP001257627">
    <property type="component" value="Unassembled WGS sequence"/>
</dbReference>
<evidence type="ECO:0000313" key="3">
    <source>
        <dbReference type="Proteomes" id="UP001257627"/>
    </source>
</evidence>
<feature type="compositionally biased region" description="Pro residues" evidence="1">
    <location>
        <begin position="265"/>
        <end position="279"/>
    </location>
</feature>